<dbReference type="GO" id="GO:0004252">
    <property type="term" value="F:serine-type endopeptidase activity"/>
    <property type="evidence" value="ECO:0007669"/>
    <property type="project" value="InterPro"/>
</dbReference>
<dbReference type="EMBL" id="FNBW01000007">
    <property type="protein sequence ID" value="SDF85722.1"/>
    <property type="molecule type" value="Genomic_DNA"/>
</dbReference>
<keyword evidence="3" id="KW-0378">Hydrolase</keyword>
<dbReference type="InterPro" id="IPR009003">
    <property type="entry name" value="Peptidase_S1_PA"/>
</dbReference>
<dbReference type="PANTHER" id="PTHR22939">
    <property type="entry name" value="SERINE PROTEASE FAMILY S1C HTRA-RELATED"/>
    <property type="match status" value="1"/>
</dbReference>
<keyword evidence="4" id="KW-0720">Serine protease</keyword>
<evidence type="ECO:0000313" key="6">
    <source>
        <dbReference type="EMBL" id="SDF85722.1"/>
    </source>
</evidence>
<evidence type="ECO:0000313" key="7">
    <source>
        <dbReference type="Proteomes" id="UP000198615"/>
    </source>
</evidence>
<dbReference type="Pfam" id="PF13365">
    <property type="entry name" value="Trypsin_2"/>
    <property type="match status" value="1"/>
</dbReference>
<dbReference type="SUPFAM" id="SSF50494">
    <property type="entry name" value="Trypsin-like serine proteases"/>
    <property type="match status" value="1"/>
</dbReference>
<evidence type="ECO:0000256" key="3">
    <source>
        <dbReference type="ARBA" id="ARBA00022801"/>
    </source>
</evidence>
<dbReference type="Gene3D" id="2.40.10.120">
    <property type="match status" value="1"/>
</dbReference>
<evidence type="ECO:0000256" key="1">
    <source>
        <dbReference type="ARBA" id="ARBA00010541"/>
    </source>
</evidence>
<dbReference type="PANTHER" id="PTHR22939:SF129">
    <property type="entry name" value="SERINE PROTEASE HTRA2, MITOCHONDRIAL"/>
    <property type="match status" value="1"/>
</dbReference>
<keyword evidence="2 6" id="KW-0645">Protease</keyword>
<name>A0A8G2BJN4_9PROT</name>
<dbReference type="OrthoDB" id="7296822at2"/>
<dbReference type="AlphaFoldDB" id="A0A8G2BJN4"/>
<dbReference type="GO" id="GO:0006508">
    <property type="term" value="P:proteolysis"/>
    <property type="evidence" value="ECO:0007669"/>
    <property type="project" value="UniProtKB-KW"/>
</dbReference>
<dbReference type="Pfam" id="PF13180">
    <property type="entry name" value="PDZ_2"/>
    <property type="match status" value="1"/>
</dbReference>
<evidence type="ECO:0000259" key="5">
    <source>
        <dbReference type="Pfam" id="PF13180"/>
    </source>
</evidence>
<dbReference type="SUPFAM" id="SSF50156">
    <property type="entry name" value="PDZ domain-like"/>
    <property type="match status" value="1"/>
</dbReference>
<gene>
    <name evidence="6" type="ORF">SAMN05660686_02565</name>
</gene>
<feature type="domain" description="PDZ" evidence="5">
    <location>
        <begin position="229"/>
        <end position="306"/>
    </location>
</feature>
<sequence length="321" mass="34439">MPEEAPQPEHPRQEHLGFDLNHILSAVVGVRCHIPEDAFTASVLGTERSGNGVVIRSDGLVLTIGYLVTEAETIWITDNQGRAFPGTVLAYDQETGLGLIQTLGRADLPAVELGVSSNMLEGDSVIVVGHGGRRSAINARIIAVREFAGYWEYLLDEAIFTAPAHPNWGGTGMFDQDGRLVGIGSLFIQQSHGDDTPIDGNMIVPIDLIKPIYETMITSGTSGRIPRPWLGMYCTEVEERLVVAGLADDGPSEAADVQVGDIVEKIGGTRVSTLAEMFRRVWSVGPAGADIPITVVREGERLDLTIASVARGTLLKGPQLH</sequence>
<keyword evidence="7" id="KW-1185">Reference proteome</keyword>
<protein>
    <submittedName>
        <fullName evidence="6">Serine protease, S1-C subfamily, contains C-terminal PDZ domain</fullName>
    </submittedName>
</protein>
<comment type="similarity">
    <text evidence="1">Belongs to the peptidase S1C family.</text>
</comment>
<dbReference type="PRINTS" id="PR00834">
    <property type="entry name" value="PROTEASES2C"/>
</dbReference>
<comment type="caution">
    <text evidence="6">The sequence shown here is derived from an EMBL/GenBank/DDBJ whole genome shotgun (WGS) entry which is preliminary data.</text>
</comment>
<evidence type="ECO:0000256" key="4">
    <source>
        <dbReference type="ARBA" id="ARBA00022825"/>
    </source>
</evidence>
<dbReference type="InterPro" id="IPR001478">
    <property type="entry name" value="PDZ"/>
</dbReference>
<proteinExistence type="inferred from homology"/>
<dbReference type="InterPro" id="IPR001940">
    <property type="entry name" value="Peptidase_S1C"/>
</dbReference>
<evidence type="ECO:0000256" key="2">
    <source>
        <dbReference type="ARBA" id="ARBA00022670"/>
    </source>
</evidence>
<dbReference type="Gene3D" id="2.30.42.10">
    <property type="match status" value="1"/>
</dbReference>
<organism evidence="6 7">
    <name type="scientific">Thalassobaculum litoreum DSM 18839</name>
    <dbReference type="NCBI Taxonomy" id="1123362"/>
    <lineage>
        <taxon>Bacteria</taxon>
        <taxon>Pseudomonadati</taxon>
        <taxon>Pseudomonadota</taxon>
        <taxon>Alphaproteobacteria</taxon>
        <taxon>Rhodospirillales</taxon>
        <taxon>Thalassobaculaceae</taxon>
        <taxon>Thalassobaculum</taxon>
    </lineage>
</organism>
<dbReference type="RefSeq" id="WP_093150825.1">
    <property type="nucleotide sequence ID" value="NZ_FNBW01000007.1"/>
</dbReference>
<dbReference type="Proteomes" id="UP000198615">
    <property type="component" value="Unassembled WGS sequence"/>
</dbReference>
<accession>A0A8G2BJN4</accession>
<reference evidence="6 7" key="1">
    <citation type="submission" date="2016-10" db="EMBL/GenBank/DDBJ databases">
        <authorList>
            <person name="Varghese N."/>
            <person name="Submissions S."/>
        </authorList>
    </citation>
    <scope>NUCLEOTIDE SEQUENCE [LARGE SCALE GENOMIC DNA]</scope>
    <source>
        <strain evidence="6 7">DSM 18839</strain>
    </source>
</reference>
<dbReference type="InterPro" id="IPR036034">
    <property type="entry name" value="PDZ_sf"/>
</dbReference>